<dbReference type="EMBL" id="GL385401">
    <property type="protein sequence ID" value="EJT70895.1"/>
    <property type="molecule type" value="Genomic_DNA"/>
</dbReference>
<accession>J3PEI7</accession>
<evidence type="ECO:0000313" key="2">
    <source>
        <dbReference type="EnsemblFungi" id="EJT70895"/>
    </source>
</evidence>
<dbReference type="HOGENOM" id="CLU_660642_0_0_1"/>
<dbReference type="OrthoDB" id="10476800at2759"/>
<reference evidence="2" key="4">
    <citation type="journal article" date="2015" name="G3 (Bethesda)">
        <title>Genome sequences of three phytopathogenic species of the Magnaporthaceae family of fungi.</title>
        <authorList>
            <person name="Okagaki L.H."/>
            <person name="Nunes C.C."/>
            <person name="Sailsbery J."/>
            <person name="Clay B."/>
            <person name="Brown D."/>
            <person name="John T."/>
            <person name="Oh Y."/>
            <person name="Young N."/>
            <person name="Fitzgerald M."/>
            <person name="Haas B.J."/>
            <person name="Zeng Q."/>
            <person name="Young S."/>
            <person name="Adiconis X."/>
            <person name="Fan L."/>
            <person name="Levin J.Z."/>
            <person name="Mitchell T.K."/>
            <person name="Okubara P.A."/>
            <person name="Farman M.L."/>
            <person name="Kohn L.M."/>
            <person name="Birren B."/>
            <person name="Ma L.-J."/>
            <person name="Dean R.A."/>
        </authorList>
    </citation>
    <scope>NUCLEOTIDE SEQUENCE</scope>
    <source>
        <strain evidence="2">R3-111a-1</strain>
    </source>
</reference>
<proteinExistence type="predicted"/>
<organism evidence="1">
    <name type="scientific">Gaeumannomyces tritici (strain R3-111a-1)</name>
    <name type="common">Wheat and barley take-all root rot fungus</name>
    <name type="synonym">Gaeumannomyces graminis var. tritici</name>
    <dbReference type="NCBI Taxonomy" id="644352"/>
    <lineage>
        <taxon>Eukaryota</taxon>
        <taxon>Fungi</taxon>
        <taxon>Dikarya</taxon>
        <taxon>Ascomycota</taxon>
        <taxon>Pezizomycotina</taxon>
        <taxon>Sordariomycetes</taxon>
        <taxon>Sordariomycetidae</taxon>
        <taxon>Magnaporthales</taxon>
        <taxon>Magnaporthaceae</taxon>
        <taxon>Gaeumannomyces</taxon>
    </lineage>
</organism>
<dbReference type="AlphaFoldDB" id="J3PEI7"/>
<reference evidence="1" key="2">
    <citation type="submission" date="2010-07" db="EMBL/GenBank/DDBJ databases">
        <authorList>
            <consortium name="The Broad Institute Genome Sequencing Platform"/>
            <consortium name="Broad Institute Genome Sequencing Center for Infectious Disease"/>
            <person name="Ma L.-J."/>
            <person name="Dead R."/>
            <person name="Young S."/>
            <person name="Zeng Q."/>
            <person name="Koehrsen M."/>
            <person name="Alvarado L."/>
            <person name="Berlin A."/>
            <person name="Chapman S.B."/>
            <person name="Chen Z."/>
            <person name="Freedman E."/>
            <person name="Gellesch M."/>
            <person name="Goldberg J."/>
            <person name="Griggs A."/>
            <person name="Gujja S."/>
            <person name="Heilman E.R."/>
            <person name="Heiman D."/>
            <person name="Hepburn T."/>
            <person name="Howarth C."/>
            <person name="Jen D."/>
            <person name="Larson L."/>
            <person name="Mehta T."/>
            <person name="Neiman D."/>
            <person name="Pearson M."/>
            <person name="Roberts A."/>
            <person name="Saif S."/>
            <person name="Shea T."/>
            <person name="Shenoy N."/>
            <person name="Sisk P."/>
            <person name="Stolte C."/>
            <person name="Sykes S."/>
            <person name="Walk T."/>
            <person name="White J."/>
            <person name="Yandava C."/>
            <person name="Haas B."/>
            <person name="Nusbaum C."/>
            <person name="Birren B."/>
        </authorList>
    </citation>
    <scope>NUCLEOTIDE SEQUENCE</scope>
    <source>
        <strain evidence="1">R3-111a-1</strain>
    </source>
</reference>
<reference evidence="2" key="5">
    <citation type="submission" date="2018-04" db="UniProtKB">
        <authorList>
            <consortium name="EnsemblFungi"/>
        </authorList>
    </citation>
    <scope>IDENTIFICATION</scope>
    <source>
        <strain evidence="2">R3-111a-1</strain>
    </source>
</reference>
<dbReference type="RefSeq" id="XP_009228073.1">
    <property type="nucleotide sequence ID" value="XM_009229809.1"/>
</dbReference>
<reference evidence="1" key="3">
    <citation type="submission" date="2010-09" db="EMBL/GenBank/DDBJ databases">
        <title>Annotation of Gaeumannomyces graminis var. tritici R3-111a-1.</title>
        <authorList>
            <consortium name="The Broad Institute Genome Sequencing Platform"/>
            <person name="Ma L.-J."/>
            <person name="Dead R."/>
            <person name="Young S.K."/>
            <person name="Zeng Q."/>
            <person name="Gargeya S."/>
            <person name="Fitzgerald M."/>
            <person name="Haas B."/>
            <person name="Abouelleil A."/>
            <person name="Alvarado L."/>
            <person name="Arachchi H.M."/>
            <person name="Berlin A."/>
            <person name="Brown A."/>
            <person name="Chapman S.B."/>
            <person name="Chen Z."/>
            <person name="Dunbar C."/>
            <person name="Freedman E."/>
            <person name="Gearin G."/>
            <person name="Gellesch M."/>
            <person name="Goldberg J."/>
            <person name="Griggs A."/>
            <person name="Gujja S."/>
            <person name="Heiman D."/>
            <person name="Howarth C."/>
            <person name="Larson L."/>
            <person name="Lui A."/>
            <person name="MacDonald P.J.P."/>
            <person name="Mehta T."/>
            <person name="Montmayeur A."/>
            <person name="Murphy C."/>
            <person name="Neiman D."/>
            <person name="Pearson M."/>
            <person name="Priest M."/>
            <person name="Roberts A."/>
            <person name="Saif S."/>
            <person name="Shea T."/>
            <person name="Shenoy N."/>
            <person name="Sisk P."/>
            <person name="Stolte C."/>
            <person name="Sykes S."/>
            <person name="Yandava C."/>
            <person name="Wortman J."/>
            <person name="Nusbaum C."/>
            <person name="Birren B."/>
        </authorList>
    </citation>
    <scope>NUCLEOTIDE SEQUENCE</scope>
    <source>
        <strain evidence="1">R3-111a-1</strain>
    </source>
</reference>
<protein>
    <submittedName>
        <fullName evidence="1 2">Uncharacterized protein</fullName>
    </submittedName>
</protein>
<gene>
    <name evidence="2" type="primary">20352376</name>
    <name evidence="1" type="ORF">GGTG_11918</name>
</gene>
<dbReference type="eggNOG" id="ENOG502RMU8">
    <property type="taxonomic scope" value="Eukaryota"/>
</dbReference>
<dbReference type="GeneID" id="20352376"/>
<dbReference type="VEuPathDB" id="FungiDB:GGTG_11918"/>
<dbReference type="Proteomes" id="UP000006039">
    <property type="component" value="Unassembled WGS sequence"/>
</dbReference>
<keyword evidence="3" id="KW-1185">Reference proteome</keyword>
<dbReference type="EnsemblFungi" id="EJT70895">
    <property type="protein sequence ID" value="EJT70895"/>
    <property type="gene ID" value="GGTG_11918"/>
</dbReference>
<evidence type="ECO:0000313" key="3">
    <source>
        <dbReference type="Proteomes" id="UP000006039"/>
    </source>
</evidence>
<reference evidence="3" key="1">
    <citation type="submission" date="2010-07" db="EMBL/GenBank/DDBJ databases">
        <title>The genome sequence of Gaeumannomyces graminis var. tritici strain R3-111a-1.</title>
        <authorList>
            <consortium name="The Broad Institute Genome Sequencing Platform"/>
            <person name="Ma L.-J."/>
            <person name="Dead R."/>
            <person name="Young S."/>
            <person name="Zeng Q."/>
            <person name="Koehrsen M."/>
            <person name="Alvarado L."/>
            <person name="Berlin A."/>
            <person name="Chapman S.B."/>
            <person name="Chen Z."/>
            <person name="Freedman E."/>
            <person name="Gellesch M."/>
            <person name="Goldberg J."/>
            <person name="Griggs A."/>
            <person name="Gujja S."/>
            <person name="Heilman E.R."/>
            <person name="Heiman D."/>
            <person name="Hepburn T."/>
            <person name="Howarth C."/>
            <person name="Jen D."/>
            <person name="Larson L."/>
            <person name="Mehta T."/>
            <person name="Neiman D."/>
            <person name="Pearson M."/>
            <person name="Roberts A."/>
            <person name="Saif S."/>
            <person name="Shea T."/>
            <person name="Shenoy N."/>
            <person name="Sisk P."/>
            <person name="Stolte C."/>
            <person name="Sykes S."/>
            <person name="Walk T."/>
            <person name="White J."/>
            <person name="Yandava C."/>
            <person name="Haas B."/>
            <person name="Nusbaum C."/>
            <person name="Birren B."/>
        </authorList>
    </citation>
    <scope>NUCLEOTIDE SEQUENCE [LARGE SCALE GENOMIC DNA]</scope>
    <source>
        <strain evidence="3">R3-111a-1</strain>
    </source>
</reference>
<sequence length="416" mass="44935">MATASSKQETDDAEFSLEETLCEMERSLYISSPSDSEGADSAADRIRLTLSLMSLCSHSVTVLDDGGGADRFRASYAELFAGAYQDLFHWIMERPADEIDDRIWGKLFGDWESLRSIEKTGVDPMCNITPHATLRFFSRALVYVFARASRGRAELPPDVVWDNFLCFHLGRLTFASLVDPSPPSSPPPNGGGPQALDRDAVARLGTVMAVALRRPGRNDDDSTCSSSSSCAASAACALARALASHAASRPLDELTPGSTPHLLDVLATALLAEGARRGAERRQRHRRAQRGININGRLEEVVVVVADTDTDTDTDTDGGAVMAGIARAAHEVLHYLVGIHARRRAGEHNADGRAAWLARREAALECLLRLRHRLPPRALSGLLGWLGDEAELCLELDVAGILETEAEEEVAAGGGW</sequence>
<name>J3PEI7_GAET3</name>
<evidence type="ECO:0000313" key="1">
    <source>
        <dbReference type="EMBL" id="EJT70895.1"/>
    </source>
</evidence>